<accession>Q27144</accession>
<proteinExistence type="predicted"/>
<reference evidence="1" key="1">
    <citation type="journal article" date="1991" name="Gene">
        <title>Overamplification of macronuclear linear DNA molecules during prolonged vegetative growth of Oxytricha nova.</title>
        <authorList>
            <person name="Harper D.S."/>
            <person name="Song K."/>
            <person name="Jahn C.L."/>
        </authorList>
    </citation>
    <scope>NUCLEOTIDE SEQUENCE</scope>
</reference>
<evidence type="ECO:0000313" key="1">
    <source>
        <dbReference type="EMBL" id="AAA29397.1"/>
    </source>
</evidence>
<gene>
    <name evidence="1" type="primary">AS2</name>
</gene>
<dbReference type="AlphaFoldDB" id="Q27144"/>
<sequence>MEHTDKDHSIGEQNSRIYRYLTTSQRERQMKRFTATCWSLQK</sequence>
<organism evidence="1">
    <name type="scientific">Sterkiella nova</name>
    <name type="common">Ciliate</name>
    <name type="synonym">Oxytricha nova</name>
    <dbReference type="NCBI Taxonomy" id="200597"/>
    <lineage>
        <taxon>Eukaryota</taxon>
        <taxon>Sar</taxon>
        <taxon>Alveolata</taxon>
        <taxon>Ciliophora</taxon>
        <taxon>Intramacronucleata</taxon>
        <taxon>Spirotrichea</taxon>
        <taxon>Stichotrichia</taxon>
        <taxon>Sporadotrichida</taxon>
        <taxon>Oxytrichidae</taxon>
        <taxon>Stylonychinae</taxon>
        <taxon>Sterkiella</taxon>
    </lineage>
</organism>
<protein>
    <submittedName>
        <fullName evidence="1">AS2 protein</fullName>
    </submittedName>
</protein>
<dbReference type="EMBL" id="M57403">
    <property type="protein sequence ID" value="AAA29397.1"/>
    <property type="molecule type" value="Genomic_DNA"/>
</dbReference>
<name>Q27144_STENO</name>
<dbReference type="PIR" id="JH0382">
    <property type="entry name" value="JH0382"/>
</dbReference>